<name>A0A6J4NQQ4_9BACT</name>
<dbReference type="EMBL" id="CADCUQ010000323">
    <property type="protein sequence ID" value="CAA9395436.1"/>
    <property type="molecule type" value="Genomic_DNA"/>
</dbReference>
<organism evidence="1">
    <name type="scientific">uncultured Phycisphaerae bacterium</name>
    <dbReference type="NCBI Taxonomy" id="904963"/>
    <lineage>
        <taxon>Bacteria</taxon>
        <taxon>Pseudomonadati</taxon>
        <taxon>Planctomycetota</taxon>
        <taxon>Phycisphaerae</taxon>
        <taxon>environmental samples</taxon>
    </lineage>
</organism>
<dbReference type="PROSITE" id="PS51257">
    <property type="entry name" value="PROKAR_LIPOPROTEIN"/>
    <property type="match status" value="1"/>
</dbReference>
<evidence type="ECO:0008006" key="2">
    <source>
        <dbReference type="Google" id="ProtNLM"/>
    </source>
</evidence>
<sequence length="303" mass="33930">MKHAPTVLALAFASILTGCGPRARVAAGGTAGPYTGPTQTMAEVVNEINANNGALPTLWARHYFEANLVDADGRRQFVNGEGVLLYKQPRGMRLVGTKAAAGNVFEIGSDEERYWLSMTPPNDRSRMWWGWYRNLGKPCVDTRSLPIRPDLVLQVLGVATIDTNFMAPPVPTMRFNGDPNADAYVFVWNVPLGDRWAAQKEIWYDRATKRPRLVVLFDDHGRVVLRARLLNHRRLEIDGVPPERSPEVARRYELFFPDTGSTMTFDLDEVAPERRGVPTRRGIAFPENPKVDEVIQLDEACAD</sequence>
<accession>A0A6J4NQQ4</accession>
<proteinExistence type="predicted"/>
<gene>
    <name evidence="1" type="ORF">AVDCRST_MAG64-1512</name>
</gene>
<evidence type="ECO:0000313" key="1">
    <source>
        <dbReference type="EMBL" id="CAA9395436.1"/>
    </source>
</evidence>
<protein>
    <recommendedName>
        <fullName evidence="2">Outer membrane lipoprotein-sorting protein</fullName>
    </recommendedName>
</protein>
<dbReference type="AlphaFoldDB" id="A0A6J4NQQ4"/>
<reference evidence="1" key="1">
    <citation type="submission" date="2020-02" db="EMBL/GenBank/DDBJ databases">
        <authorList>
            <person name="Meier V. D."/>
        </authorList>
    </citation>
    <scope>NUCLEOTIDE SEQUENCE</scope>
    <source>
        <strain evidence="1">AVDCRST_MAG64</strain>
    </source>
</reference>